<dbReference type="AlphaFoldDB" id="A0A2A6BV72"/>
<gene>
    <name evidence="5" type="primary">WBGene00110816</name>
</gene>
<reference evidence="5" key="2">
    <citation type="submission" date="2022-06" db="UniProtKB">
        <authorList>
            <consortium name="EnsemblMetazoa"/>
        </authorList>
    </citation>
    <scope>IDENTIFICATION</scope>
    <source>
        <strain evidence="5">PS312</strain>
    </source>
</reference>
<feature type="compositionally biased region" description="Acidic residues" evidence="4">
    <location>
        <begin position="151"/>
        <end position="219"/>
    </location>
</feature>
<feature type="region of interest" description="Disordered" evidence="4">
    <location>
        <begin position="340"/>
        <end position="444"/>
    </location>
</feature>
<comment type="subcellular location">
    <subcellularLocation>
        <location evidence="1">Nucleus</location>
    </subcellularLocation>
</comment>
<accession>A0A8R1YF84</accession>
<feature type="compositionally biased region" description="Acidic residues" evidence="4">
    <location>
        <begin position="410"/>
        <end position="444"/>
    </location>
</feature>
<dbReference type="PANTHER" id="PTHR14396">
    <property type="entry name" value="CLASPIN"/>
    <property type="match status" value="1"/>
</dbReference>
<sequence>MSFRFTDFVIEMNDGSESSIPSMLTEFSSSELLENTEQLDSPEKMPRDERAKLKNRMLMKKLALSDNCAPRLANADNYVDIGAKEDEERELNWLNGRFPPSHPTKSALMSAQFSTSSCVIQRKMQKSEIMQKLSNNRRQAQEKRKQLYAQDNEELLDEMYGEEEKDEEEENEDEEEKEDHEHMEDEEEKDQEDTGDDEDMEDEEEKEDQEETVDQDNEDGEKNWQKISDDLNCNKLSTMDDRVGKFGEEDFLNKEDILLKKSNAALSNVKIAENSSSVSSPLALPDSLSQWFNRSADRLHELPMVNKGILDEFIVVNDLGGNDTLSQSDLLSLCSGQFVSQSSGKPHSYNGKEEEEDDDVELFCDEDEREEGDESNDGDEYEEGVRDQPQQSKVKKTKRMLKAPNRRDWVEEEAELSGDDVGSDGEDEDYDDHYEAEEGDLDVVPDDEVLRADLHKQLMKQQESSDHRELIQLRERLLGDDLNGVKTNRTFRLKLRDNEDGIEEDDNIGEKEDEDEAEDDINFEVIKKRMEIENEEEAGKRDDEINAIDVFSTIARSTTLSNRSGVRVRASLLHIDSSKIFGNEITNVKEKKKTFFISKDKKDNENSNECVEALPVKRKCVLEPEKPTIKKYKPSLLQTSSMLRLVRGTCLPTVACRYLAAPAAKVVATKEDKSFMETDSSKIVSHVAINFYTQGDEAGPLIESDSEYPSWLFNMDLKKTPILEDIDQGTWKYWRSLRKRQIDQNRRMEKLKTRFLHLQSSPSFKK</sequence>
<evidence type="ECO:0000256" key="3">
    <source>
        <dbReference type="ARBA" id="ARBA00023242"/>
    </source>
</evidence>
<organism evidence="5 6">
    <name type="scientific">Pristionchus pacificus</name>
    <name type="common">Parasitic nematode worm</name>
    <dbReference type="NCBI Taxonomy" id="54126"/>
    <lineage>
        <taxon>Eukaryota</taxon>
        <taxon>Metazoa</taxon>
        <taxon>Ecdysozoa</taxon>
        <taxon>Nematoda</taxon>
        <taxon>Chromadorea</taxon>
        <taxon>Rhabditida</taxon>
        <taxon>Rhabditina</taxon>
        <taxon>Diplogasteromorpha</taxon>
        <taxon>Diplogasteroidea</taxon>
        <taxon>Neodiplogasteridae</taxon>
        <taxon>Pristionchus</taxon>
    </lineage>
</organism>
<accession>A0A2A6BV72</accession>
<evidence type="ECO:0000256" key="1">
    <source>
        <dbReference type="ARBA" id="ARBA00004123"/>
    </source>
</evidence>
<reference evidence="6" key="1">
    <citation type="journal article" date="2008" name="Nat. Genet.">
        <title>The Pristionchus pacificus genome provides a unique perspective on nematode lifestyle and parasitism.</title>
        <authorList>
            <person name="Dieterich C."/>
            <person name="Clifton S.W."/>
            <person name="Schuster L.N."/>
            <person name="Chinwalla A."/>
            <person name="Delehaunty K."/>
            <person name="Dinkelacker I."/>
            <person name="Fulton L."/>
            <person name="Fulton R."/>
            <person name="Godfrey J."/>
            <person name="Minx P."/>
            <person name="Mitreva M."/>
            <person name="Roeseler W."/>
            <person name="Tian H."/>
            <person name="Witte H."/>
            <person name="Yang S.P."/>
            <person name="Wilson R.K."/>
            <person name="Sommer R.J."/>
        </authorList>
    </citation>
    <scope>NUCLEOTIDE SEQUENCE [LARGE SCALE GENOMIC DNA]</scope>
    <source>
        <strain evidence="6">PS312</strain>
    </source>
</reference>
<dbReference type="InterPro" id="IPR024146">
    <property type="entry name" value="Claspin"/>
</dbReference>
<feature type="region of interest" description="Disordered" evidence="4">
    <location>
        <begin position="133"/>
        <end position="226"/>
    </location>
</feature>
<evidence type="ECO:0000256" key="2">
    <source>
        <dbReference type="ARBA" id="ARBA00022553"/>
    </source>
</evidence>
<dbReference type="PANTHER" id="PTHR14396:SF10">
    <property type="entry name" value="CLASPIN"/>
    <property type="match status" value="1"/>
</dbReference>
<evidence type="ECO:0000256" key="4">
    <source>
        <dbReference type="SAM" id="MobiDB-lite"/>
    </source>
</evidence>
<dbReference type="Proteomes" id="UP000005239">
    <property type="component" value="Unassembled WGS sequence"/>
</dbReference>
<keyword evidence="6" id="KW-1185">Reference proteome</keyword>
<evidence type="ECO:0000313" key="6">
    <source>
        <dbReference type="Proteomes" id="UP000005239"/>
    </source>
</evidence>
<feature type="compositionally biased region" description="Acidic residues" evidence="4">
    <location>
        <begin position="353"/>
        <end position="382"/>
    </location>
</feature>
<keyword evidence="3" id="KW-0539">Nucleus</keyword>
<dbReference type="EnsemblMetazoa" id="PPA21262.1">
    <property type="protein sequence ID" value="PPA21262.1"/>
    <property type="gene ID" value="WBGene00110816"/>
</dbReference>
<keyword evidence="2" id="KW-0597">Phosphoprotein</keyword>
<protein>
    <submittedName>
        <fullName evidence="5">Mrpl-54</fullName>
    </submittedName>
</protein>
<name>A0A2A6BV72_PRIPA</name>
<evidence type="ECO:0000313" key="5">
    <source>
        <dbReference type="EnsemblMetazoa" id="PPA21262.1"/>
    </source>
</evidence>
<dbReference type="GO" id="GO:0005634">
    <property type="term" value="C:nucleus"/>
    <property type="evidence" value="ECO:0007669"/>
    <property type="project" value="UniProtKB-SubCell"/>
</dbReference>
<proteinExistence type="predicted"/>